<feature type="transmembrane region" description="Helical" evidence="2">
    <location>
        <begin position="64"/>
        <end position="82"/>
    </location>
</feature>
<accession>A0A6C0BB25</accession>
<keyword evidence="2" id="KW-0472">Membrane</keyword>
<dbReference type="AlphaFoldDB" id="A0A6C0BB25"/>
<evidence type="ECO:0000313" key="3">
    <source>
        <dbReference type="EMBL" id="QHS89296.1"/>
    </source>
</evidence>
<sequence>MIMRNSDFSKRETTSCFFPPEPQNMSTPSSTMAAGIALGGVAIASVGAASTYFVEKTKPTVKSLMRDFIIGCVLVLMILQLLPDSMQFLTSLLPSVTSVKTGMESIMSGGAEVANEMEIQVGLPRF</sequence>
<proteinExistence type="predicted"/>
<feature type="region of interest" description="Disordered" evidence="1">
    <location>
        <begin position="1"/>
        <end position="24"/>
    </location>
</feature>
<protein>
    <submittedName>
        <fullName evidence="3">Uncharacterized protein</fullName>
    </submittedName>
</protein>
<reference evidence="3" key="1">
    <citation type="journal article" date="2020" name="Nature">
        <title>Giant virus diversity and host interactions through global metagenomics.</title>
        <authorList>
            <person name="Schulz F."/>
            <person name="Roux S."/>
            <person name="Paez-Espino D."/>
            <person name="Jungbluth S."/>
            <person name="Walsh D.A."/>
            <person name="Denef V.J."/>
            <person name="McMahon K.D."/>
            <person name="Konstantinidis K.T."/>
            <person name="Eloe-Fadrosh E.A."/>
            <person name="Kyrpides N.C."/>
            <person name="Woyke T."/>
        </authorList>
    </citation>
    <scope>NUCLEOTIDE SEQUENCE</scope>
    <source>
        <strain evidence="3">GVMAG-M-3300010158-60</strain>
    </source>
</reference>
<evidence type="ECO:0000256" key="1">
    <source>
        <dbReference type="SAM" id="MobiDB-lite"/>
    </source>
</evidence>
<keyword evidence="2" id="KW-0812">Transmembrane</keyword>
<organism evidence="3">
    <name type="scientific">viral metagenome</name>
    <dbReference type="NCBI Taxonomy" id="1070528"/>
    <lineage>
        <taxon>unclassified sequences</taxon>
        <taxon>metagenomes</taxon>
        <taxon>organismal metagenomes</taxon>
    </lineage>
</organism>
<keyword evidence="2" id="KW-1133">Transmembrane helix</keyword>
<evidence type="ECO:0000256" key="2">
    <source>
        <dbReference type="SAM" id="Phobius"/>
    </source>
</evidence>
<name>A0A6C0BB25_9ZZZZ</name>
<dbReference type="EMBL" id="MN739108">
    <property type="protein sequence ID" value="QHS89296.1"/>
    <property type="molecule type" value="Genomic_DNA"/>
</dbReference>
<feature type="transmembrane region" description="Helical" evidence="2">
    <location>
        <begin position="32"/>
        <end position="52"/>
    </location>
</feature>